<dbReference type="EMBL" id="JANEYF010002236">
    <property type="protein sequence ID" value="KAJ8949344.1"/>
    <property type="molecule type" value="Genomic_DNA"/>
</dbReference>
<comment type="caution">
    <text evidence="2">The sequence shown here is derived from an EMBL/GenBank/DDBJ whole genome shotgun (WGS) entry which is preliminary data.</text>
</comment>
<reference evidence="2" key="1">
    <citation type="journal article" date="2023" name="Insect Mol. Biol.">
        <title>Genome sequencing provides insights into the evolution of gene families encoding plant cell wall-degrading enzymes in longhorned beetles.</title>
        <authorList>
            <person name="Shin N.R."/>
            <person name="Okamura Y."/>
            <person name="Kirsch R."/>
            <person name="Pauchet Y."/>
        </authorList>
    </citation>
    <scope>NUCLEOTIDE SEQUENCE</scope>
    <source>
        <strain evidence="2">RBIC_L_NR</strain>
    </source>
</reference>
<protein>
    <submittedName>
        <fullName evidence="2">Uncharacterized protein</fullName>
    </submittedName>
</protein>
<evidence type="ECO:0000313" key="2">
    <source>
        <dbReference type="EMBL" id="KAJ8949344.1"/>
    </source>
</evidence>
<evidence type="ECO:0000256" key="1">
    <source>
        <dbReference type="SAM" id="Coils"/>
    </source>
</evidence>
<sequence length="214" mass="24988">MKFAIKYCSSLSKYKLKSSILEKELGELKLQLQETESRNVYLSAIVDEQKKKLERYERDREKERERACQPDPELLRKLDDAEVIIRRLRRAAQPTTRKRLHISPDPVKTRGGETVVDAIEEITVATTGEIGFLRSTPRVTGKEEGPMRETTIQWMARMFCPICRPARARMEPSTRAEEDRIITTTTMETEESTEAGRRTPNKRNMRKIYDFFCK</sequence>
<gene>
    <name evidence="2" type="ORF">NQ314_008264</name>
</gene>
<dbReference type="Proteomes" id="UP001162156">
    <property type="component" value="Unassembled WGS sequence"/>
</dbReference>
<evidence type="ECO:0000313" key="3">
    <source>
        <dbReference type="Proteomes" id="UP001162156"/>
    </source>
</evidence>
<feature type="coiled-coil region" evidence="1">
    <location>
        <begin position="11"/>
        <end position="66"/>
    </location>
</feature>
<proteinExistence type="predicted"/>
<keyword evidence="3" id="KW-1185">Reference proteome</keyword>
<dbReference type="AlphaFoldDB" id="A0AAV8YCL5"/>
<organism evidence="2 3">
    <name type="scientific">Rhamnusium bicolor</name>
    <dbReference type="NCBI Taxonomy" id="1586634"/>
    <lineage>
        <taxon>Eukaryota</taxon>
        <taxon>Metazoa</taxon>
        <taxon>Ecdysozoa</taxon>
        <taxon>Arthropoda</taxon>
        <taxon>Hexapoda</taxon>
        <taxon>Insecta</taxon>
        <taxon>Pterygota</taxon>
        <taxon>Neoptera</taxon>
        <taxon>Endopterygota</taxon>
        <taxon>Coleoptera</taxon>
        <taxon>Polyphaga</taxon>
        <taxon>Cucujiformia</taxon>
        <taxon>Chrysomeloidea</taxon>
        <taxon>Cerambycidae</taxon>
        <taxon>Lepturinae</taxon>
        <taxon>Rhagiini</taxon>
        <taxon>Rhamnusium</taxon>
    </lineage>
</organism>
<name>A0AAV8YCL5_9CUCU</name>
<accession>A0AAV8YCL5</accession>
<keyword evidence="1" id="KW-0175">Coiled coil</keyword>